<gene>
    <name evidence="1" type="ORF">O4H32_00830</name>
</gene>
<reference evidence="1" key="1">
    <citation type="submission" date="2022-12" db="EMBL/GenBank/DDBJ databases">
        <title>Bacterial isolates from different developmental stages of Nematostella vectensis.</title>
        <authorList>
            <person name="Fraune S."/>
        </authorList>
    </citation>
    <scope>NUCLEOTIDE SEQUENCE</scope>
    <source>
        <strain evidence="1">G21619-S1</strain>
    </source>
</reference>
<keyword evidence="2" id="KW-1185">Reference proteome</keyword>
<organism evidence="1 2">
    <name type="scientific">Castellaniella denitrificans</name>
    <dbReference type="NCBI Taxonomy" id="56119"/>
    <lineage>
        <taxon>Bacteria</taxon>
        <taxon>Pseudomonadati</taxon>
        <taxon>Pseudomonadota</taxon>
        <taxon>Betaproteobacteria</taxon>
        <taxon>Burkholderiales</taxon>
        <taxon>Alcaligenaceae</taxon>
        <taxon>Castellaniella</taxon>
    </lineage>
</organism>
<comment type="caution">
    <text evidence="1">The sequence shown here is derived from an EMBL/GenBank/DDBJ whole genome shotgun (WGS) entry which is preliminary data.</text>
</comment>
<proteinExistence type="predicted"/>
<dbReference type="RefSeq" id="WP_269355815.1">
    <property type="nucleotide sequence ID" value="NZ_JAPWHE010000001.1"/>
</dbReference>
<protein>
    <submittedName>
        <fullName evidence="1">Uncharacterized protein</fullName>
    </submittedName>
</protein>
<accession>A0ABT4LZL6</accession>
<evidence type="ECO:0000313" key="1">
    <source>
        <dbReference type="EMBL" id="MCZ4328497.1"/>
    </source>
</evidence>
<dbReference type="Proteomes" id="UP001068379">
    <property type="component" value="Unassembled WGS sequence"/>
</dbReference>
<dbReference type="EMBL" id="JAPWHE010000001">
    <property type="protein sequence ID" value="MCZ4328497.1"/>
    <property type="molecule type" value="Genomic_DNA"/>
</dbReference>
<sequence>MTPAMSNILSKIRQAAQSDCTGLSTAEALIAALVLDRPDWLIDMKFTIPEALDRIGPQWAELIPEIARIWKQELATQDSRFSYEILPRSEDMGGGYQLRLLEAGQEVGGGVFPAQSGSPGRGLGDLSYSEAVATAHAWLDSRRASPGR</sequence>
<evidence type="ECO:0000313" key="2">
    <source>
        <dbReference type="Proteomes" id="UP001068379"/>
    </source>
</evidence>
<name>A0ABT4LZL6_9BURK</name>